<dbReference type="GO" id="GO:0061630">
    <property type="term" value="F:ubiquitin protein ligase activity"/>
    <property type="evidence" value="ECO:0007669"/>
    <property type="project" value="TreeGrafter"/>
</dbReference>
<evidence type="ECO:0000256" key="1">
    <source>
        <dbReference type="ARBA" id="ARBA00022723"/>
    </source>
</evidence>
<keyword evidence="7" id="KW-1185">Reference proteome</keyword>
<dbReference type="Pfam" id="PF13639">
    <property type="entry name" value="zf-RING_2"/>
    <property type="match status" value="1"/>
</dbReference>
<evidence type="ECO:0000256" key="3">
    <source>
        <dbReference type="ARBA" id="ARBA00022833"/>
    </source>
</evidence>
<dbReference type="PANTHER" id="PTHR15710:SF108">
    <property type="entry name" value="OS03G0286100 PROTEIN"/>
    <property type="match status" value="1"/>
</dbReference>
<proteinExistence type="predicted"/>
<evidence type="ECO:0000313" key="6">
    <source>
        <dbReference type="EMBL" id="KAK9105309.1"/>
    </source>
</evidence>
<dbReference type="InterPro" id="IPR001841">
    <property type="entry name" value="Znf_RING"/>
</dbReference>
<evidence type="ECO:0000313" key="7">
    <source>
        <dbReference type="Proteomes" id="UP001419268"/>
    </source>
</evidence>
<keyword evidence="2 4" id="KW-0863">Zinc-finger</keyword>
<keyword evidence="3" id="KW-0862">Zinc</keyword>
<evidence type="ECO:0000259" key="5">
    <source>
        <dbReference type="PROSITE" id="PS50089"/>
    </source>
</evidence>
<dbReference type="SMART" id="SM00184">
    <property type="entry name" value="RING"/>
    <property type="match status" value="1"/>
</dbReference>
<dbReference type="Proteomes" id="UP001419268">
    <property type="component" value="Unassembled WGS sequence"/>
</dbReference>
<evidence type="ECO:0000256" key="2">
    <source>
        <dbReference type="ARBA" id="ARBA00022771"/>
    </source>
</evidence>
<feature type="domain" description="RING-type" evidence="5">
    <location>
        <begin position="356"/>
        <end position="397"/>
    </location>
</feature>
<sequence>MAETAYPRLPEEDEDFDSSRFDFGRFGIFAVDADFNDVVDPFADFSIAAAPDPVLQREDKLGFDLNDPVVVEEEFVVDSGLGIDIFGDDGNDDDVVGTDSSVVDDDLMDDIFLGVRDGNGDVDFDFGWLGLGLGFDRVERGRGVRVRDSDQDDHDDHDGDDDVRTIGVMIGESAAAAARCGDGSGVGVVEIESESDVERDGELGVVSGCGDCGECRRLEGEREEVNEDLEWERVEEERMELRRELHRSLMIASDVASLVSIESYETDEAMRNVGDSFESNEAMRSLDEAMRNMEWEVAGHGSDEEDDGDYVYNEDYDLVFGQFTDGESLRRVNPPAAKSVVDELPSMDKHNGDAFCAICKDEILSKETTKQLPCSHYYHGECIVPWLGIRNTCPVCRFELPTDDPEYERRRIEEDNIDVAMAAFEASITGGLRYGVFVEPL</sequence>
<dbReference type="AlphaFoldDB" id="A0AAP0FGE6"/>
<dbReference type="PROSITE" id="PS50089">
    <property type="entry name" value="ZF_RING_2"/>
    <property type="match status" value="1"/>
</dbReference>
<gene>
    <name evidence="6" type="ORF">Scep_022153</name>
</gene>
<dbReference type="GO" id="GO:0008270">
    <property type="term" value="F:zinc ion binding"/>
    <property type="evidence" value="ECO:0007669"/>
    <property type="project" value="UniProtKB-KW"/>
</dbReference>
<dbReference type="EMBL" id="JBBNAG010000009">
    <property type="protein sequence ID" value="KAK9105309.1"/>
    <property type="molecule type" value="Genomic_DNA"/>
</dbReference>
<dbReference type="GO" id="GO:0016567">
    <property type="term" value="P:protein ubiquitination"/>
    <property type="evidence" value="ECO:0007669"/>
    <property type="project" value="TreeGrafter"/>
</dbReference>
<protein>
    <recommendedName>
        <fullName evidence="5">RING-type domain-containing protein</fullName>
    </recommendedName>
</protein>
<evidence type="ECO:0000256" key="4">
    <source>
        <dbReference type="PROSITE-ProRule" id="PRU00175"/>
    </source>
</evidence>
<name>A0AAP0FGE6_9MAGN</name>
<accession>A0AAP0FGE6</accession>
<comment type="caution">
    <text evidence="6">The sequence shown here is derived from an EMBL/GenBank/DDBJ whole genome shotgun (WGS) entry which is preliminary data.</text>
</comment>
<organism evidence="6 7">
    <name type="scientific">Stephania cephalantha</name>
    <dbReference type="NCBI Taxonomy" id="152367"/>
    <lineage>
        <taxon>Eukaryota</taxon>
        <taxon>Viridiplantae</taxon>
        <taxon>Streptophyta</taxon>
        <taxon>Embryophyta</taxon>
        <taxon>Tracheophyta</taxon>
        <taxon>Spermatophyta</taxon>
        <taxon>Magnoliopsida</taxon>
        <taxon>Ranunculales</taxon>
        <taxon>Menispermaceae</taxon>
        <taxon>Menispermoideae</taxon>
        <taxon>Cissampelideae</taxon>
        <taxon>Stephania</taxon>
    </lineage>
</organism>
<dbReference type="GO" id="GO:0005737">
    <property type="term" value="C:cytoplasm"/>
    <property type="evidence" value="ECO:0007669"/>
    <property type="project" value="TreeGrafter"/>
</dbReference>
<dbReference type="SUPFAM" id="SSF57850">
    <property type="entry name" value="RING/U-box"/>
    <property type="match status" value="1"/>
</dbReference>
<keyword evidence="1" id="KW-0479">Metal-binding</keyword>
<reference evidence="6 7" key="1">
    <citation type="submission" date="2024-01" db="EMBL/GenBank/DDBJ databases">
        <title>Genome assemblies of Stephania.</title>
        <authorList>
            <person name="Yang L."/>
        </authorList>
    </citation>
    <scope>NUCLEOTIDE SEQUENCE [LARGE SCALE GENOMIC DNA]</scope>
    <source>
        <strain evidence="6">JXDWG</strain>
        <tissue evidence="6">Leaf</tissue>
    </source>
</reference>
<dbReference type="Gene3D" id="3.30.40.10">
    <property type="entry name" value="Zinc/RING finger domain, C3HC4 (zinc finger)"/>
    <property type="match status" value="1"/>
</dbReference>
<dbReference type="InterPro" id="IPR013083">
    <property type="entry name" value="Znf_RING/FYVE/PHD"/>
</dbReference>
<dbReference type="PANTHER" id="PTHR15710">
    <property type="entry name" value="E3 UBIQUITIN-PROTEIN LIGASE PRAJA"/>
    <property type="match status" value="1"/>
</dbReference>